<dbReference type="GO" id="GO:0006281">
    <property type="term" value="P:DNA repair"/>
    <property type="evidence" value="ECO:0007669"/>
    <property type="project" value="InterPro"/>
</dbReference>
<dbReference type="InterPro" id="IPR001736">
    <property type="entry name" value="PLipase_D/transphosphatidylase"/>
</dbReference>
<evidence type="ECO:0000313" key="7">
    <source>
        <dbReference type="Proteomes" id="UP000800082"/>
    </source>
</evidence>
<dbReference type="RefSeq" id="XP_033447778.1">
    <property type="nucleotide sequence ID" value="XM_033596177.1"/>
</dbReference>
<dbReference type="CDD" id="cd09122">
    <property type="entry name" value="PLDc_Tdp1_1"/>
    <property type="match status" value="1"/>
</dbReference>
<feature type="domain" description="PLD phosphodiesterase" evidence="5">
    <location>
        <begin position="468"/>
        <end position="503"/>
    </location>
</feature>
<feature type="binding site" evidence="2">
    <location>
        <position position="247"/>
    </location>
    <ligand>
        <name>substrate</name>
    </ligand>
</feature>
<dbReference type="PANTHER" id="PTHR12415:SF4">
    <property type="entry name" value="TYROSYL-DNA PHOSPHODIESTERASE DOMAIN-CONTAINING PROTEIN"/>
    <property type="match status" value="1"/>
</dbReference>
<dbReference type="InterPro" id="IPR010347">
    <property type="entry name" value="Tdp1"/>
</dbReference>
<sequence>MANSYDDEDLKLAMALSLQQSPVPKPCKAVVDLTSDNAGEADDEDESLKKAIALSMQDMVRSSNTLTQQAAKSATSSASNPSAGTSFPMDRKAMEAERLARLKERERKRRRTPSPDRPMKLQSKARAPAPVRDSTRLQPHSESALQYPRGAIKRTFATKFPRTDDVTIDELLQASTVNIAVISSFQWDAEWLGRKLSHTKVKQHWIMNARDAETQARWRKDLTGCGIPNLRINFPPMNAAVGNAHSKYMLLVSDRKLRIVVSTANMEPVYWGEVENSWQPGVLENSVFLIDLPRRADGLVGSVHELTPFGKELVHFLEVQGLDAQIVKGVLKFDFSETSQLAFVHSIGTTSDTDAHPTGLPGLARAIQDLQLDRVKSIEFDYTASSLGAVDETFLQRICSAAQGLSYSATSKTTNLGQNFRIYYPTEETIKSSIGGPDCAGVISLRKAHYSSSTFPVKCLRDYVSTRKGMISHNKLLFARGRQVDGKLFAWVYVGSANISESAWGAQKVLKSGKLGKLTMRNWECGVVVPVPSERLEGLQLAEGEAPPMSVFEGTIEVPFQYPGEPYKGRTPWLQNS</sequence>
<dbReference type="Gene3D" id="6.10.140.100">
    <property type="match status" value="1"/>
</dbReference>
<feature type="active site" description="Proton donor/acceptor" evidence="1">
    <location>
        <position position="473"/>
    </location>
</feature>
<dbReference type="AlphaFoldDB" id="A0A6A5RMD2"/>
<dbReference type="PANTHER" id="PTHR12415">
    <property type="entry name" value="TYROSYL-DNA PHOSPHODIESTERASE 1"/>
    <property type="match status" value="1"/>
</dbReference>
<feature type="site" description="Interaction with DNA" evidence="3">
    <location>
        <position position="500"/>
    </location>
</feature>
<feature type="compositionally biased region" description="Low complexity" evidence="4">
    <location>
        <begin position="70"/>
        <end position="83"/>
    </location>
</feature>
<gene>
    <name evidence="6" type="ORF">M421DRAFT_64593</name>
</gene>
<proteinExistence type="predicted"/>
<feature type="binding site" evidence="2">
    <location>
        <position position="475"/>
    </location>
    <ligand>
        <name>substrate</name>
    </ligand>
</feature>
<dbReference type="Pfam" id="PF06087">
    <property type="entry name" value="Tyr-DNA_phospho"/>
    <property type="match status" value="1"/>
</dbReference>
<dbReference type="PROSITE" id="PS50035">
    <property type="entry name" value="PLD"/>
    <property type="match status" value="1"/>
</dbReference>
<dbReference type="GO" id="GO:0017005">
    <property type="term" value="F:3'-tyrosyl-DNA phosphodiesterase activity"/>
    <property type="evidence" value="ECO:0007669"/>
    <property type="project" value="TreeGrafter"/>
</dbReference>
<dbReference type="InterPro" id="IPR003903">
    <property type="entry name" value="UIM_dom"/>
</dbReference>
<dbReference type="EMBL" id="ML978971">
    <property type="protein sequence ID" value="KAF1927526.1"/>
    <property type="molecule type" value="Genomic_DNA"/>
</dbReference>
<evidence type="ECO:0000259" key="5">
    <source>
        <dbReference type="PROSITE" id="PS50035"/>
    </source>
</evidence>
<evidence type="ECO:0000313" key="6">
    <source>
        <dbReference type="EMBL" id="KAF1927526.1"/>
    </source>
</evidence>
<dbReference type="SMART" id="SM00726">
    <property type="entry name" value="UIM"/>
    <property type="match status" value="2"/>
</dbReference>
<dbReference type="Pfam" id="PF02809">
    <property type="entry name" value="UIM"/>
    <property type="match status" value="2"/>
</dbReference>
<dbReference type="GeneID" id="54353844"/>
<evidence type="ECO:0000256" key="1">
    <source>
        <dbReference type="PIRSR" id="PIRSR610347-1"/>
    </source>
</evidence>
<dbReference type="OrthoDB" id="47785at2759"/>
<keyword evidence="7" id="KW-1185">Reference proteome</keyword>
<dbReference type="GO" id="GO:0003697">
    <property type="term" value="F:single-stranded DNA binding"/>
    <property type="evidence" value="ECO:0007669"/>
    <property type="project" value="TreeGrafter"/>
</dbReference>
<evidence type="ECO:0000256" key="3">
    <source>
        <dbReference type="PIRSR" id="PIRSR610347-3"/>
    </source>
</evidence>
<organism evidence="6 7">
    <name type="scientific">Didymella exigua CBS 183.55</name>
    <dbReference type="NCBI Taxonomy" id="1150837"/>
    <lineage>
        <taxon>Eukaryota</taxon>
        <taxon>Fungi</taxon>
        <taxon>Dikarya</taxon>
        <taxon>Ascomycota</taxon>
        <taxon>Pezizomycotina</taxon>
        <taxon>Dothideomycetes</taxon>
        <taxon>Pleosporomycetidae</taxon>
        <taxon>Pleosporales</taxon>
        <taxon>Pleosporineae</taxon>
        <taxon>Didymellaceae</taxon>
        <taxon>Didymella</taxon>
    </lineage>
</organism>
<evidence type="ECO:0000256" key="2">
    <source>
        <dbReference type="PIRSR" id="PIRSR610347-2"/>
    </source>
</evidence>
<dbReference type="SUPFAM" id="SSF56024">
    <property type="entry name" value="Phospholipase D/nuclease"/>
    <property type="match status" value="2"/>
</dbReference>
<feature type="active site" description="Nucleophile" evidence="1">
    <location>
        <position position="245"/>
    </location>
</feature>
<feature type="compositionally biased region" description="Basic and acidic residues" evidence="4">
    <location>
        <begin position="89"/>
        <end position="105"/>
    </location>
</feature>
<dbReference type="Gene3D" id="3.30.870.10">
    <property type="entry name" value="Endonuclease Chain A"/>
    <property type="match status" value="2"/>
</dbReference>
<dbReference type="Proteomes" id="UP000800082">
    <property type="component" value="Unassembled WGS sequence"/>
</dbReference>
<protein>
    <submittedName>
        <fullName evidence="6">Tyrosyl-DNA phosphodiesterase domain-containing protein</fullName>
    </submittedName>
</protein>
<dbReference type="GO" id="GO:0005634">
    <property type="term" value="C:nucleus"/>
    <property type="evidence" value="ECO:0007669"/>
    <property type="project" value="InterPro"/>
</dbReference>
<evidence type="ECO:0000256" key="4">
    <source>
        <dbReference type="SAM" id="MobiDB-lite"/>
    </source>
</evidence>
<feature type="region of interest" description="Disordered" evidence="4">
    <location>
        <begin position="62"/>
        <end position="142"/>
    </location>
</feature>
<dbReference type="PROSITE" id="PS50330">
    <property type="entry name" value="UIM"/>
    <property type="match status" value="1"/>
</dbReference>
<name>A0A6A5RMD2_9PLEO</name>
<accession>A0A6A5RMD2</accession>
<dbReference type="GO" id="GO:0003690">
    <property type="term" value="F:double-stranded DNA binding"/>
    <property type="evidence" value="ECO:0007669"/>
    <property type="project" value="TreeGrafter"/>
</dbReference>
<reference evidence="6" key="1">
    <citation type="journal article" date="2020" name="Stud. Mycol.">
        <title>101 Dothideomycetes genomes: a test case for predicting lifestyles and emergence of pathogens.</title>
        <authorList>
            <person name="Haridas S."/>
            <person name="Albert R."/>
            <person name="Binder M."/>
            <person name="Bloem J."/>
            <person name="Labutti K."/>
            <person name="Salamov A."/>
            <person name="Andreopoulos B."/>
            <person name="Baker S."/>
            <person name="Barry K."/>
            <person name="Bills G."/>
            <person name="Bluhm B."/>
            <person name="Cannon C."/>
            <person name="Castanera R."/>
            <person name="Culley D."/>
            <person name="Daum C."/>
            <person name="Ezra D."/>
            <person name="Gonzalez J."/>
            <person name="Henrissat B."/>
            <person name="Kuo A."/>
            <person name="Liang C."/>
            <person name="Lipzen A."/>
            <person name="Lutzoni F."/>
            <person name="Magnuson J."/>
            <person name="Mondo S."/>
            <person name="Nolan M."/>
            <person name="Ohm R."/>
            <person name="Pangilinan J."/>
            <person name="Park H.-J."/>
            <person name="Ramirez L."/>
            <person name="Alfaro M."/>
            <person name="Sun H."/>
            <person name="Tritt A."/>
            <person name="Yoshinaga Y."/>
            <person name="Zwiers L.-H."/>
            <person name="Turgeon B."/>
            <person name="Goodwin S."/>
            <person name="Spatafora J."/>
            <person name="Crous P."/>
            <person name="Grigoriev I."/>
        </authorList>
    </citation>
    <scope>NUCLEOTIDE SEQUENCE</scope>
    <source>
        <strain evidence="6">CBS 183.55</strain>
    </source>
</reference>